<proteinExistence type="predicted"/>
<keyword evidence="2" id="KW-0472">Membrane</keyword>
<feature type="compositionally biased region" description="Low complexity" evidence="1">
    <location>
        <begin position="413"/>
        <end position="432"/>
    </location>
</feature>
<evidence type="ECO:0000313" key="5">
    <source>
        <dbReference type="Proteomes" id="UP000198877"/>
    </source>
</evidence>
<evidence type="ECO:0000256" key="1">
    <source>
        <dbReference type="SAM" id="MobiDB-lite"/>
    </source>
</evidence>
<feature type="transmembrane region" description="Helical" evidence="2">
    <location>
        <begin position="59"/>
        <end position="79"/>
    </location>
</feature>
<evidence type="ECO:0000313" key="4">
    <source>
        <dbReference type="EMBL" id="SFR35226.1"/>
    </source>
</evidence>
<dbReference type="Pfam" id="PF01757">
    <property type="entry name" value="Acyl_transf_3"/>
    <property type="match status" value="1"/>
</dbReference>
<accession>A0A1I6FZA4</accession>
<dbReference type="RefSeq" id="WP_091734970.1">
    <property type="nucleotide sequence ID" value="NZ_FOYR01000001.1"/>
</dbReference>
<organism evidence="4 5">
    <name type="scientific">Microbacterium azadirachtae</name>
    <dbReference type="NCBI Taxonomy" id="582680"/>
    <lineage>
        <taxon>Bacteria</taxon>
        <taxon>Bacillati</taxon>
        <taxon>Actinomycetota</taxon>
        <taxon>Actinomycetes</taxon>
        <taxon>Micrococcales</taxon>
        <taxon>Microbacteriaceae</taxon>
        <taxon>Microbacterium</taxon>
    </lineage>
</organism>
<reference evidence="5" key="1">
    <citation type="submission" date="2016-10" db="EMBL/GenBank/DDBJ databases">
        <authorList>
            <person name="Varghese N."/>
            <person name="Submissions S."/>
        </authorList>
    </citation>
    <scope>NUCLEOTIDE SEQUENCE [LARGE SCALE GENOMIC DNA]</scope>
    <source>
        <strain evidence="5">CL127</strain>
    </source>
</reference>
<sequence>MARAVPRIPPDRDLSIDFVRAICLPVVVLLHALQMGIAGDPLRAFNALAEWKPLTAITWVGMIMPTFFIAGGFAGITTWRRVHGAGGSAAEYIRGRMLRLARPVLLAMLAVLLTLGVLALCGADPGFLRSFAFRLAEPLWFIAVYAICTSFVPLMAALHRRAAWGTYFALAGGAVAVDLVDRYLHVPVGALNWLFVWLFVQQLGFGVRDQWYSRRPRWLLLLLALVAYGLMAVAVFGMGYDPDMIANLNPPTVLLLLLGLAQVYLFTLLQPAIRAAMRMRPVLLTIGALGTFGMVVYLWHTVAMAVVVGVQLALGLPFPPVLTPAWWITRIPWVLAIVVVIALLCLIVPRLERVWPAERRRSMPLAGAVTCATVLVVSVGWVLTQGYLSWGTGVAIALLAAAIAWLTAGGPGSSSEPHPGAAGGPAEEGIGALRPEPGAQA</sequence>
<dbReference type="AlphaFoldDB" id="A0A1I6FZA4"/>
<name>A0A1I6FZA4_9MICO</name>
<keyword evidence="4" id="KW-0808">Transferase</keyword>
<feature type="transmembrane region" description="Helical" evidence="2">
    <location>
        <begin position="21"/>
        <end position="39"/>
    </location>
</feature>
<feature type="transmembrane region" description="Helical" evidence="2">
    <location>
        <begin position="139"/>
        <end position="158"/>
    </location>
</feature>
<keyword evidence="4" id="KW-0012">Acyltransferase</keyword>
<feature type="transmembrane region" description="Helical" evidence="2">
    <location>
        <begin position="100"/>
        <end position="119"/>
    </location>
</feature>
<keyword evidence="2" id="KW-0812">Transmembrane</keyword>
<dbReference type="InterPro" id="IPR002656">
    <property type="entry name" value="Acyl_transf_3_dom"/>
</dbReference>
<feature type="transmembrane region" description="Helical" evidence="2">
    <location>
        <begin position="252"/>
        <end position="269"/>
    </location>
</feature>
<feature type="region of interest" description="Disordered" evidence="1">
    <location>
        <begin position="413"/>
        <end position="441"/>
    </location>
</feature>
<feature type="transmembrane region" description="Helical" evidence="2">
    <location>
        <begin position="219"/>
        <end position="240"/>
    </location>
</feature>
<feature type="transmembrane region" description="Helical" evidence="2">
    <location>
        <begin position="363"/>
        <end position="383"/>
    </location>
</feature>
<dbReference type="GO" id="GO:0016747">
    <property type="term" value="F:acyltransferase activity, transferring groups other than amino-acyl groups"/>
    <property type="evidence" value="ECO:0007669"/>
    <property type="project" value="InterPro"/>
</dbReference>
<dbReference type="EMBL" id="FOYR01000001">
    <property type="protein sequence ID" value="SFR35226.1"/>
    <property type="molecule type" value="Genomic_DNA"/>
</dbReference>
<feature type="transmembrane region" description="Helical" evidence="2">
    <location>
        <begin position="389"/>
        <end position="408"/>
    </location>
</feature>
<evidence type="ECO:0000259" key="3">
    <source>
        <dbReference type="Pfam" id="PF01757"/>
    </source>
</evidence>
<dbReference type="Proteomes" id="UP000198877">
    <property type="component" value="Unassembled WGS sequence"/>
</dbReference>
<feature type="transmembrane region" description="Helical" evidence="2">
    <location>
        <begin position="281"/>
        <end position="310"/>
    </location>
</feature>
<evidence type="ECO:0000256" key="2">
    <source>
        <dbReference type="SAM" id="Phobius"/>
    </source>
</evidence>
<feature type="transmembrane region" description="Helical" evidence="2">
    <location>
        <begin position="330"/>
        <end position="351"/>
    </location>
</feature>
<gene>
    <name evidence="4" type="ORF">SAMN04488591_0537</name>
</gene>
<protein>
    <submittedName>
        <fullName evidence="4">Acyltransferase family protein</fullName>
    </submittedName>
</protein>
<feature type="transmembrane region" description="Helical" evidence="2">
    <location>
        <begin position="190"/>
        <end position="207"/>
    </location>
</feature>
<keyword evidence="2" id="KW-1133">Transmembrane helix</keyword>
<feature type="transmembrane region" description="Helical" evidence="2">
    <location>
        <begin position="165"/>
        <end position="184"/>
    </location>
</feature>
<feature type="domain" description="Acyltransferase 3" evidence="3">
    <location>
        <begin position="14"/>
        <end position="347"/>
    </location>
</feature>